<comment type="caution">
    <text evidence="3">The sequence shown here is derived from an EMBL/GenBank/DDBJ whole genome shotgun (WGS) entry which is preliminary data.</text>
</comment>
<dbReference type="NCBIfam" id="TIGR00095">
    <property type="entry name" value="16S rRNA (guanine(966)-N(2))-methyltransferase RsmD"/>
    <property type="match status" value="1"/>
</dbReference>
<dbReference type="Proteomes" id="UP000824200">
    <property type="component" value="Unassembled WGS sequence"/>
</dbReference>
<evidence type="ECO:0000256" key="1">
    <source>
        <dbReference type="ARBA" id="ARBA00022603"/>
    </source>
</evidence>
<dbReference type="Pfam" id="PF03602">
    <property type="entry name" value="Cons_hypoth95"/>
    <property type="match status" value="1"/>
</dbReference>
<dbReference type="InterPro" id="IPR029063">
    <property type="entry name" value="SAM-dependent_MTases_sf"/>
</dbReference>
<name>A0A9D1J854_9BACT</name>
<gene>
    <name evidence="3" type="primary">rsmD</name>
    <name evidence="3" type="ORF">IAC95_05595</name>
</gene>
<keyword evidence="1 3" id="KW-0489">Methyltransferase</keyword>
<proteinExistence type="predicted"/>
<dbReference type="PANTHER" id="PTHR43542:SF1">
    <property type="entry name" value="METHYLTRANSFERASE"/>
    <property type="match status" value="1"/>
</dbReference>
<evidence type="ECO:0000313" key="4">
    <source>
        <dbReference type="Proteomes" id="UP000824200"/>
    </source>
</evidence>
<dbReference type="EC" id="2.1.1.171" evidence="3"/>
<dbReference type="InterPro" id="IPR004398">
    <property type="entry name" value="RNA_MeTrfase_RsmD"/>
</dbReference>
<keyword evidence="2 3" id="KW-0808">Transferase</keyword>
<organism evidence="3 4">
    <name type="scientific">Candidatus Fimimonas gallinarum</name>
    <dbReference type="NCBI Taxonomy" id="2840821"/>
    <lineage>
        <taxon>Bacteria</taxon>
        <taxon>Pseudomonadati</taxon>
        <taxon>Myxococcota</taxon>
        <taxon>Myxococcia</taxon>
        <taxon>Myxococcales</taxon>
        <taxon>Cystobacterineae</taxon>
        <taxon>Myxococcaceae</taxon>
        <taxon>Myxococcaceae incertae sedis</taxon>
        <taxon>Candidatus Fimimonas</taxon>
    </lineage>
</organism>
<reference evidence="3" key="2">
    <citation type="journal article" date="2021" name="PeerJ">
        <title>Extensive microbial diversity within the chicken gut microbiome revealed by metagenomics and culture.</title>
        <authorList>
            <person name="Gilroy R."/>
            <person name="Ravi A."/>
            <person name="Getino M."/>
            <person name="Pursley I."/>
            <person name="Horton D.L."/>
            <person name="Alikhan N.F."/>
            <person name="Baker D."/>
            <person name="Gharbi K."/>
            <person name="Hall N."/>
            <person name="Watson M."/>
            <person name="Adriaenssens E.M."/>
            <person name="Foster-Nyarko E."/>
            <person name="Jarju S."/>
            <person name="Secka A."/>
            <person name="Antonio M."/>
            <person name="Oren A."/>
            <person name="Chaudhuri R.R."/>
            <person name="La Ragione R."/>
            <person name="Hildebrand F."/>
            <person name="Pallen M.J."/>
        </authorList>
    </citation>
    <scope>NUCLEOTIDE SEQUENCE</scope>
    <source>
        <strain evidence="3">CHK121-14286</strain>
    </source>
</reference>
<reference evidence="3" key="1">
    <citation type="submission" date="2020-10" db="EMBL/GenBank/DDBJ databases">
        <authorList>
            <person name="Gilroy R."/>
        </authorList>
    </citation>
    <scope>NUCLEOTIDE SEQUENCE</scope>
    <source>
        <strain evidence="3">CHK121-14286</strain>
    </source>
</reference>
<dbReference type="AlphaFoldDB" id="A0A9D1J854"/>
<dbReference type="Gene3D" id="3.40.50.150">
    <property type="entry name" value="Vaccinia Virus protein VP39"/>
    <property type="match status" value="1"/>
</dbReference>
<accession>A0A9D1J854</accession>
<dbReference type="EMBL" id="DVHL01000044">
    <property type="protein sequence ID" value="HIR66334.1"/>
    <property type="molecule type" value="Genomic_DNA"/>
</dbReference>
<dbReference type="SUPFAM" id="SSF53335">
    <property type="entry name" value="S-adenosyl-L-methionine-dependent methyltransferases"/>
    <property type="match status" value="1"/>
</dbReference>
<evidence type="ECO:0000313" key="3">
    <source>
        <dbReference type="EMBL" id="HIR66334.1"/>
    </source>
</evidence>
<dbReference type="GO" id="GO:0052913">
    <property type="term" value="F:16S rRNA (guanine(966)-N(2))-methyltransferase activity"/>
    <property type="evidence" value="ECO:0007669"/>
    <property type="project" value="UniProtKB-EC"/>
</dbReference>
<dbReference type="PROSITE" id="PS00092">
    <property type="entry name" value="N6_MTASE"/>
    <property type="match status" value="1"/>
</dbReference>
<evidence type="ECO:0000256" key="2">
    <source>
        <dbReference type="ARBA" id="ARBA00022679"/>
    </source>
</evidence>
<dbReference type="CDD" id="cd02440">
    <property type="entry name" value="AdoMet_MTases"/>
    <property type="match status" value="1"/>
</dbReference>
<dbReference type="InterPro" id="IPR002052">
    <property type="entry name" value="DNA_methylase_N6_adenine_CS"/>
</dbReference>
<sequence>MRVITGKYKGRTLVAPKTATRPTLDRTKETLFNIINGKIPDSFVVDLFAGSGQLAIECLSRGARRAVLCDSAKDAVCAIKTNFQKIGETPELYFCHYKQCLERLKNGNADIVFVDPPYKEGLYGDVMHLLHLFNVVGKEGIVVCEHSANDVLPLQTEGFRQYDCRKIGSVKFTFYKRRESCE</sequence>
<protein>
    <submittedName>
        <fullName evidence="3">16S rRNA (Guanine(966)-N(2))-methyltransferase RsmD</fullName>
        <ecNumber evidence="3">2.1.1.171</ecNumber>
    </submittedName>
</protein>
<dbReference type="PIRSF" id="PIRSF004553">
    <property type="entry name" value="CHP00095"/>
    <property type="match status" value="1"/>
</dbReference>
<dbReference type="PANTHER" id="PTHR43542">
    <property type="entry name" value="METHYLTRANSFERASE"/>
    <property type="match status" value="1"/>
</dbReference>
<dbReference type="GO" id="GO:0003676">
    <property type="term" value="F:nucleic acid binding"/>
    <property type="evidence" value="ECO:0007669"/>
    <property type="project" value="InterPro"/>
</dbReference>